<dbReference type="eggNOG" id="COG0582">
    <property type="taxonomic scope" value="Bacteria"/>
</dbReference>
<keyword evidence="10" id="KW-1185">Reference proteome</keyword>
<proteinExistence type="inferred from homology"/>
<dbReference type="InterPro" id="IPR002104">
    <property type="entry name" value="Integrase_catalytic"/>
</dbReference>
<dbReference type="Proteomes" id="UP000001693">
    <property type="component" value="Chromosome"/>
</dbReference>
<feature type="domain" description="Core-binding (CB)" evidence="8">
    <location>
        <begin position="14"/>
        <end position="124"/>
    </location>
</feature>
<evidence type="ECO:0000256" key="3">
    <source>
        <dbReference type="ARBA" id="ARBA00023125"/>
    </source>
</evidence>
<dbReference type="Gene3D" id="1.10.150.130">
    <property type="match status" value="1"/>
</dbReference>
<evidence type="ECO:0000256" key="2">
    <source>
        <dbReference type="ARBA" id="ARBA00022908"/>
    </source>
</evidence>
<dbReference type="PROSITE" id="PS51898">
    <property type="entry name" value="TYR_RECOMBINASE"/>
    <property type="match status" value="1"/>
</dbReference>
<dbReference type="STRING" id="395495.Lcho_0954"/>
<evidence type="ECO:0000259" key="7">
    <source>
        <dbReference type="PROSITE" id="PS51898"/>
    </source>
</evidence>
<dbReference type="KEGG" id="lch:Lcho_0954"/>
<evidence type="ECO:0000259" key="8">
    <source>
        <dbReference type="PROSITE" id="PS51900"/>
    </source>
</evidence>
<reference evidence="9 10" key="1">
    <citation type="submission" date="2008-03" db="EMBL/GenBank/DDBJ databases">
        <title>Complete sequence of Leptothrix cholodnii SP-6.</title>
        <authorList>
            <consortium name="US DOE Joint Genome Institute"/>
            <person name="Copeland A."/>
            <person name="Lucas S."/>
            <person name="Lapidus A."/>
            <person name="Glavina del Rio T."/>
            <person name="Dalin E."/>
            <person name="Tice H."/>
            <person name="Bruce D."/>
            <person name="Goodwin L."/>
            <person name="Pitluck S."/>
            <person name="Chertkov O."/>
            <person name="Brettin T."/>
            <person name="Detter J.C."/>
            <person name="Han C."/>
            <person name="Kuske C.R."/>
            <person name="Schmutz J."/>
            <person name="Larimer F."/>
            <person name="Land M."/>
            <person name="Hauser L."/>
            <person name="Kyrpides N."/>
            <person name="Lykidis A."/>
            <person name="Emerson D."/>
            <person name="Richardson P."/>
        </authorList>
    </citation>
    <scope>NUCLEOTIDE SEQUENCE [LARGE SCALE GENOMIC DNA]</scope>
    <source>
        <strain evidence="10">ATCC 51168 / LMG 8142 / SP-6</strain>
    </source>
</reference>
<dbReference type="InterPro" id="IPR050090">
    <property type="entry name" value="Tyrosine_recombinase_XerCD"/>
</dbReference>
<dbReference type="SUPFAM" id="SSF56349">
    <property type="entry name" value="DNA breaking-rejoining enzymes"/>
    <property type="match status" value="1"/>
</dbReference>
<evidence type="ECO:0000256" key="1">
    <source>
        <dbReference type="ARBA" id="ARBA00008857"/>
    </source>
</evidence>
<dbReference type="GO" id="GO:0015074">
    <property type="term" value="P:DNA integration"/>
    <property type="evidence" value="ECO:0007669"/>
    <property type="project" value="UniProtKB-KW"/>
</dbReference>
<sequence length="388" mass="43728">MVGTIVLGSAPAGVLLSVAIDEFIDEAQAGKKWTEKTRDRWVVTFRNLTEFLGDIPIHSIKRPACRDFFQRLQRLPSNANKMAALKGKNFLELTSPDIEGFEVLSEGTVNDHMTRISGFFKWAVTHYELKSNPAAGLQIAEVETTKRIPFTESELLALFGRKDWQNRSFLHPHYYWVMLLGLFTGARLNELCQLRLVDFFQVEGVDVISIADEEGEGLRKKNKNARRRVPIHPELIRLGLLRWVESQRAAGGVNLFDELKPGRDGHGQAVSKWFGKYRKACGIVETQSKVFHSFRSGLISQLMNADVVLHKIAHIVGHETGTVTGDSYWTDRDAKDVLRVVEIFTLPESVRAVIPEIEAVTFTKAKPEAAEKKKPVIKAKRKPAEVQS</sequence>
<dbReference type="GO" id="GO:0003677">
    <property type="term" value="F:DNA binding"/>
    <property type="evidence" value="ECO:0007669"/>
    <property type="project" value="UniProtKB-UniRule"/>
</dbReference>
<dbReference type="GO" id="GO:0006310">
    <property type="term" value="P:DNA recombination"/>
    <property type="evidence" value="ECO:0007669"/>
    <property type="project" value="UniProtKB-KW"/>
</dbReference>
<dbReference type="InterPro" id="IPR044068">
    <property type="entry name" value="CB"/>
</dbReference>
<dbReference type="PROSITE" id="PS51900">
    <property type="entry name" value="CB"/>
    <property type="match status" value="1"/>
</dbReference>
<dbReference type="InterPro" id="IPR010998">
    <property type="entry name" value="Integrase_recombinase_N"/>
</dbReference>
<evidence type="ECO:0000256" key="5">
    <source>
        <dbReference type="PROSITE-ProRule" id="PRU01248"/>
    </source>
</evidence>
<dbReference type="InterPro" id="IPR013762">
    <property type="entry name" value="Integrase-like_cat_sf"/>
</dbReference>
<organism evidence="9 10">
    <name type="scientific">Leptothrix cholodnii (strain ATCC 51168 / LMG 8142 / SP-6)</name>
    <name type="common">Leptothrix discophora (strain SP-6)</name>
    <dbReference type="NCBI Taxonomy" id="395495"/>
    <lineage>
        <taxon>Bacteria</taxon>
        <taxon>Pseudomonadati</taxon>
        <taxon>Pseudomonadota</taxon>
        <taxon>Betaproteobacteria</taxon>
        <taxon>Burkholderiales</taxon>
        <taxon>Sphaerotilaceae</taxon>
        <taxon>Leptothrix</taxon>
    </lineage>
</organism>
<evidence type="ECO:0000256" key="6">
    <source>
        <dbReference type="SAM" id="MobiDB-lite"/>
    </source>
</evidence>
<dbReference type="InterPro" id="IPR011010">
    <property type="entry name" value="DNA_brk_join_enz"/>
</dbReference>
<dbReference type="PANTHER" id="PTHR30349">
    <property type="entry name" value="PHAGE INTEGRASE-RELATED"/>
    <property type="match status" value="1"/>
</dbReference>
<comment type="similarity">
    <text evidence="1">Belongs to the 'phage' integrase family.</text>
</comment>
<dbReference type="Pfam" id="PF00589">
    <property type="entry name" value="Phage_integrase"/>
    <property type="match status" value="1"/>
</dbReference>
<protein>
    <submittedName>
        <fullName evidence="9">Integrase family protein</fullName>
    </submittedName>
</protein>
<evidence type="ECO:0000313" key="10">
    <source>
        <dbReference type="Proteomes" id="UP000001693"/>
    </source>
</evidence>
<evidence type="ECO:0000313" key="9">
    <source>
        <dbReference type="EMBL" id="ACB33226.1"/>
    </source>
</evidence>
<dbReference type="RefSeq" id="WP_012345988.1">
    <property type="nucleotide sequence ID" value="NC_010524.1"/>
</dbReference>
<accession>B1Y2L0</accession>
<dbReference type="CDD" id="cd01184">
    <property type="entry name" value="INT_C_like_1"/>
    <property type="match status" value="1"/>
</dbReference>
<keyword evidence="2" id="KW-0229">DNA integration</keyword>
<dbReference type="HOGENOM" id="CLU_022238_0_0_4"/>
<feature type="domain" description="Tyr recombinase" evidence="7">
    <location>
        <begin position="145"/>
        <end position="342"/>
    </location>
</feature>
<dbReference type="EMBL" id="CP001013">
    <property type="protein sequence ID" value="ACB33226.1"/>
    <property type="molecule type" value="Genomic_DNA"/>
</dbReference>
<dbReference type="Gene3D" id="1.10.443.10">
    <property type="entry name" value="Intergrase catalytic core"/>
    <property type="match status" value="1"/>
</dbReference>
<feature type="region of interest" description="Disordered" evidence="6">
    <location>
        <begin position="367"/>
        <end position="388"/>
    </location>
</feature>
<name>B1Y2L0_LEPCP</name>
<dbReference type="OrthoDB" id="9784724at2"/>
<dbReference type="PANTHER" id="PTHR30349:SF41">
    <property type="entry name" value="INTEGRASE_RECOMBINASE PROTEIN MJ0367-RELATED"/>
    <property type="match status" value="1"/>
</dbReference>
<keyword evidence="4" id="KW-0233">DNA recombination</keyword>
<keyword evidence="3 5" id="KW-0238">DNA-binding</keyword>
<evidence type="ECO:0000256" key="4">
    <source>
        <dbReference type="ARBA" id="ARBA00023172"/>
    </source>
</evidence>
<dbReference type="AlphaFoldDB" id="B1Y2L0"/>
<gene>
    <name evidence="9" type="ordered locus">Lcho_0954</name>
</gene>